<organism evidence="2 3">
    <name type="scientific">Flavobacterium sinopsychrotolerans</name>
    <dbReference type="NCBI Taxonomy" id="604089"/>
    <lineage>
        <taxon>Bacteria</taxon>
        <taxon>Pseudomonadati</taxon>
        <taxon>Bacteroidota</taxon>
        <taxon>Flavobacteriia</taxon>
        <taxon>Flavobacteriales</taxon>
        <taxon>Flavobacteriaceae</taxon>
        <taxon>Flavobacterium</taxon>
    </lineage>
</organism>
<keyword evidence="3" id="KW-1185">Reference proteome</keyword>
<evidence type="ECO:0000313" key="2">
    <source>
        <dbReference type="EMBL" id="SEN70070.1"/>
    </source>
</evidence>
<dbReference type="Proteomes" id="UP000198657">
    <property type="component" value="Unassembled WGS sequence"/>
</dbReference>
<proteinExistence type="predicted"/>
<dbReference type="PANTHER" id="PTHR37309:SF1">
    <property type="entry name" value="SLR0284 PROTEIN"/>
    <property type="match status" value="1"/>
</dbReference>
<feature type="transmembrane region" description="Helical" evidence="1">
    <location>
        <begin position="49"/>
        <end position="76"/>
    </location>
</feature>
<accession>A0A1H8IMB7</accession>
<dbReference type="Pfam" id="PF04020">
    <property type="entry name" value="Phage_holin_4_2"/>
    <property type="match status" value="1"/>
</dbReference>
<evidence type="ECO:0000256" key="1">
    <source>
        <dbReference type="SAM" id="Phobius"/>
    </source>
</evidence>
<reference evidence="3" key="1">
    <citation type="submission" date="2016-10" db="EMBL/GenBank/DDBJ databases">
        <authorList>
            <person name="Varghese N."/>
            <person name="Submissions S."/>
        </authorList>
    </citation>
    <scope>NUCLEOTIDE SEQUENCE [LARGE SCALE GENOMIC DNA]</scope>
    <source>
        <strain evidence="3">CGMCC 1.8704</strain>
    </source>
</reference>
<sequence>MNLLIKILITSGLVLLIANFMPGVHVAGFTTALIVAIVLGLLNIFIKPILVILTLPVTIITLGLFLLVINALMILLCTKIVGGFSVDTFWTALFFSIILSVLQSIMNGILGEGK</sequence>
<evidence type="ECO:0000313" key="3">
    <source>
        <dbReference type="Proteomes" id="UP000198657"/>
    </source>
</evidence>
<gene>
    <name evidence="2" type="ORF">SAMN04487942_0638</name>
</gene>
<dbReference type="PANTHER" id="PTHR37309">
    <property type="entry name" value="SLR0284 PROTEIN"/>
    <property type="match status" value="1"/>
</dbReference>
<dbReference type="STRING" id="604089.SAMN04487942_0638"/>
<dbReference type="InterPro" id="IPR007165">
    <property type="entry name" value="Phage_holin_4_2"/>
</dbReference>
<dbReference type="EMBL" id="FODN01000001">
    <property type="protein sequence ID" value="SEN70070.1"/>
    <property type="molecule type" value="Genomic_DNA"/>
</dbReference>
<name>A0A1H8IMB7_9FLAO</name>
<keyword evidence="1" id="KW-0472">Membrane</keyword>
<feature type="transmembrane region" description="Helical" evidence="1">
    <location>
        <begin position="88"/>
        <end position="110"/>
    </location>
</feature>
<keyword evidence="1" id="KW-1133">Transmembrane helix</keyword>
<dbReference type="AlphaFoldDB" id="A0A1H8IMB7"/>
<keyword evidence="1" id="KW-0812">Transmembrane</keyword>
<dbReference type="RefSeq" id="WP_091165627.1">
    <property type="nucleotide sequence ID" value="NZ_CBCSFM010000001.1"/>
</dbReference>
<protein>
    <submittedName>
        <fullName evidence="2">Putative membrane protein</fullName>
    </submittedName>
</protein>
<dbReference type="OrthoDB" id="6402664at2"/>